<evidence type="ECO:0000256" key="2">
    <source>
        <dbReference type="ARBA" id="ARBA00004590"/>
    </source>
</evidence>
<dbReference type="PANTHER" id="PTHR12154:SF4">
    <property type="entry name" value="UDP-N-ACETYLGLUCOSAMINE TRANSFERASE SUBUNIT ALG14 HOMOLOG"/>
    <property type="match status" value="1"/>
</dbReference>
<evidence type="ECO:0000256" key="7">
    <source>
        <dbReference type="ARBA" id="ARBA00022824"/>
    </source>
</evidence>
<dbReference type="EMBL" id="JAUKUD010000006">
    <property type="protein sequence ID" value="KAK0740723.1"/>
    <property type="molecule type" value="Genomic_DNA"/>
</dbReference>
<dbReference type="PANTHER" id="PTHR12154">
    <property type="entry name" value="GLYCOSYL TRANSFERASE-RELATED"/>
    <property type="match status" value="1"/>
</dbReference>
<reference evidence="12" key="1">
    <citation type="submission" date="2023-06" db="EMBL/GenBank/DDBJ databases">
        <title>Genome-scale phylogeny and comparative genomics of the fungal order Sordariales.</title>
        <authorList>
            <consortium name="Lawrence Berkeley National Laboratory"/>
            <person name="Hensen N."/>
            <person name="Bonometti L."/>
            <person name="Westerberg I."/>
            <person name="Brannstrom I.O."/>
            <person name="Guillou S."/>
            <person name="Cros-Aarteil S."/>
            <person name="Calhoun S."/>
            <person name="Haridas S."/>
            <person name="Kuo A."/>
            <person name="Mondo S."/>
            <person name="Pangilinan J."/>
            <person name="Riley R."/>
            <person name="LaButti K."/>
            <person name="Andreopoulos B."/>
            <person name="Lipzen A."/>
            <person name="Chen C."/>
            <person name="Yanf M."/>
            <person name="Daum C."/>
            <person name="Ng V."/>
            <person name="Clum A."/>
            <person name="Steindorff A."/>
            <person name="Ohm R."/>
            <person name="Martin F."/>
            <person name="Silar P."/>
            <person name="Natvig D."/>
            <person name="Lalanne C."/>
            <person name="Gautier V."/>
            <person name="Ament-velasquez S.L."/>
            <person name="Kruys A."/>
            <person name="Hutchinson M.I."/>
            <person name="Powell A.J."/>
            <person name="Barry K."/>
            <person name="Miller A.N."/>
            <person name="Grigoriev I.V."/>
            <person name="Debuchy R."/>
            <person name="Gladieux P."/>
            <person name="Thoren M.H."/>
            <person name="Johannesson H."/>
        </authorList>
    </citation>
    <scope>NUCLEOTIDE SEQUENCE</scope>
    <source>
        <strain evidence="12">SMH3187-1</strain>
    </source>
</reference>
<organism evidence="12 13">
    <name type="scientific">Schizothecium vesticola</name>
    <dbReference type="NCBI Taxonomy" id="314040"/>
    <lineage>
        <taxon>Eukaryota</taxon>
        <taxon>Fungi</taxon>
        <taxon>Dikarya</taxon>
        <taxon>Ascomycota</taxon>
        <taxon>Pezizomycotina</taxon>
        <taxon>Sordariomycetes</taxon>
        <taxon>Sordariomycetidae</taxon>
        <taxon>Sordariales</taxon>
        <taxon>Schizotheciaceae</taxon>
        <taxon>Schizothecium</taxon>
    </lineage>
</organism>
<evidence type="ECO:0000256" key="5">
    <source>
        <dbReference type="ARBA" id="ARBA00017467"/>
    </source>
</evidence>
<comment type="subunit">
    <text evidence="4 11">Heterodimer with ALG13 to form a functional enzyme.</text>
</comment>
<evidence type="ECO:0000313" key="12">
    <source>
        <dbReference type="EMBL" id="KAK0740723.1"/>
    </source>
</evidence>
<dbReference type="GO" id="GO:0043541">
    <property type="term" value="C:UDP-N-acetylglucosamine transferase complex"/>
    <property type="evidence" value="ECO:0007669"/>
    <property type="project" value="TreeGrafter"/>
</dbReference>
<comment type="subcellular location">
    <subcellularLocation>
        <location evidence="1 11">Endoplasmic reticulum membrane</location>
        <topology evidence="1 11">Single-pass membrane protein</topology>
    </subcellularLocation>
    <subcellularLocation>
        <location evidence="2">Nucleus membrane</location>
        <topology evidence="2">Single-pass membrane protein</topology>
    </subcellularLocation>
</comment>
<keyword evidence="9 11" id="KW-0472">Membrane</keyword>
<comment type="function">
    <text evidence="11">Involved in protein N-glycosylation. Essential for the second step of the dolichol-linked oligosaccharide pathway. Anchors the catalytic subunit ALG13 to the ER.</text>
</comment>
<dbReference type="GO" id="GO:0006488">
    <property type="term" value="P:dolichol-linked oligosaccharide biosynthetic process"/>
    <property type="evidence" value="ECO:0007669"/>
    <property type="project" value="InterPro"/>
</dbReference>
<feature type="transmembrane region" description="Helical" evidence="11">
    <location>
        <begin position="23"/>
        <end position="42"/>
    </location>
</feature>
<keyword evidence="7 11" id="KW-0256">Endoplasmic reticulum</keyword>
<comment type="similarity">
    <text evidence="3 11">Belongs to the ALG14 family.</text>
</comment>
<keyword evidence="6 11" id="KW-0812">Transmembrane</keyword>
<evidence type="ECO:0000256" key="6">
    <source>
        <dbReference type="ARBA" id="ARBA00022692"/>
    </source>
</evidence>
<proteinExistence type="inferred from homology"/>
<keyword evidence="13" id="KW-1185">Reference proteome</keyword>
<dbReference type="AlphaFoldDB" id="A0AA40EJV6"/>
<protein>
    <recommendedName>
        <fullName evidence="5 11">UDP-N-acetylglucosamine transferase subunit ALG14</fullName>
    </recommendedName>
    <alternativeName>
        <fullName evidence="10 11">Asparagine-linked glycosylation protein 14</fullName>
    </alternativeName>
</protein>
<name>A0AA40EJV6_9PEZI</name>
<evidence type="ECO:0000256" key="11">
    <source>
        <dbReference type="RuleBase" id="RU362127"/>
    </source>
</evidence>
<comment type="caution">
    <text evidence="12">The sequence shown here is derived from an EMBL/GenBank/DDBJ whole genome shotgun (WGS) entry which is preliminary data.</text>
</comment>
<accession>A0AA40EJV6</accession>
<dbReference type="InterPro" id="IPR013969">
    <property type="entry name" value="Oligosacch_biosynth_Alg14"/>
</dbReference>
<dbReference type="Proteomes" id="UP001172155">
    <property type="component" value="Unassembled WGS sequence"/>
</dbReference>
<dbReference type="Pfam" id="PF08660">
    <property type="entry name" value="Alg14"/>
    <property type="match status" value="1"/>
</dbReference>
<keyword evidence="8 11" id="KW-1133">Transmembrane helix</keyword>
<evidence type="ECO:0000256" key="1">
    <source>
        <dbReference type="ARBA" id="ARBA00004389"/>
    </source>
</evidence>
<dbReference type="GO" id="GO:0031965">
    <property type="term" value="C:nuclear membrane"/>
    <property type="evidence" value="ECO:0007669"/>
    <property type="project" value="UniProtKB-SubCell"/>
</dbReference>
<sequence>MAFFFCLALFLAALPPIFLFLPLIYTITGVCVLIGFLFSRHITIRRNRFSYKPSQLSKQVPNVPTPNTSSLPACYTLYVLGSGGHSAEMIETIKQSFRGGTNLHRRYVITSGDKSSAGMVHELECNIKDAFPDRRGGTFDVFEISRARAVHQPLYTAPLTCLISAAHAVHALTSEPSLRPAKTYGDQFKYPHVIVTNGPATGFIVGMIAHVLKMLCLVPPNGFKIVYTESWARSRTLSLTGKLFWWTGIAELFLVQHEPLAKKLPGALLFSTIAVPATRSPRRDK</sequence>
<evidence type="ECO:0000256" key="4">
    <source>
        <dbReference type="ARBA" id="ARBA00011335"/>
    </source>
</evidence>
<evidence type="ECO:0000256" key="10">
    <source>
        <dbReference type="ARBA" id="ARBA00032062"/>
    </source>
</evidence>
<evidence type="ECO:0000313" key="13">
    <source>
        <dbReference type="Proteomes" id="UP001172155"/>
    </source>
</evidence>
<evidence type="ECO:0000256" key="3">
    <source>
        <dbReference type="ARBA" id="ARBA00009731"/>
    </source>
</evidence>
<dbReference type="GO" id="GO:0004577">
    <property type="term" value="F:N-acetylglucosaminyldiphosphodolichol N-acetylglucosaminyltransferase activity"/>
    <property type="evidence" value="ECO:0007669"/>
    <property type="project" value="TreeGrafter"/>
</dbReference>
<evidence type="ECO:0000256" key="9">
    <source>
        <dbReference type="ARBA" id="ARBA00023136"/>
    </source>
</evidence>
<gene>
    <name evidence="11" type="primary">ALG14</name>
    <name evidence="12" type="ORF">B0T18DRAFT_393481</name>
</gene>
<evidence type="ECO:0000256" key="8">
    <source>
        <dbReference type="ARBA" id="ARBA00022989"/>
    </source>
</evidence>